<reference evidence="14 15" key="1">
    <citation type="journal article" date="2014" name="Nat. Commun.">
        <title>Klebsormidium flaccidum genome reveals primary factors for plant terrestrial adaptation.</title>
        <authorList>
            <person name="Hori K."/>
            <person name="Maruyama F."/>
            <person name="Fujisawa T."/>
            <person name="Togashi T."/>
            <person name="Yamamoto N."/>
            <person name="Seo M."/>
            <person name="Sato S."/>
            <person name="Yamada T."/>
            <person name="Mori H."/>
            <person name="Tajima N."/>
            <person name="Moriyama T."/>
            <person name="Ikeuchi M."/>
            <person name="Watanabe M."/>
            <person name="Wada H."/>
            <person name="Kobayashi K."/>
            <person name="Saito M."/>
            <person name="Masuda T."/>
            <person name="Sasaki-Sekimoto Y."/>
            <person name="Mashiguchi K."/>
            <person name="Awai K."/>
            <person name="Shimojima M."/>
            <person name="Masuda S."/>
            <person name="Iwai M."/>
            <person name="Nobusawa T."/>
            <person name="Narise T."/>
            <person name="Kondo S."/>
            <person name="Saito H."/>
            <person name="Sato R."/>
            <person name="Murakawa M."/>
            <person name="Ihara Y."/>
            <person name="Oshima-Yamada Y."/>
            <person name="Ohtaka K."/>
            <person name="Satoh M."/>
            <person name="Sonobe K."/>
            <person name="Ishii M."/>
            <person name="Ohtani R."/>
            <person name="Kanamori-Sato M."/>
            <person name="Honoki R."/>
            <person name="Miyazaki D."/>
            <person name="Mochizuki H."/>
            <person name="Umetsu J."/>
            <person name="Higashi K."/>
            <person name="Shibata D."/>
            <person name="Kamiya Y."/>
            <person name="Sato N."/>
            <person name="Nakamura Y."/>
            <person name="Tabata S."/>
            <person name="Ida S."/>
            <person name="Kurokawa K."/>
            <person name="Ohta H."/>
        </authorList>
    </citation>
    <scope>NUCLEOTIDE SEQUENCE [LARGE SCALE GENOMIC DNA]</scope>
    <source>
        <strain evidence="14 15">NIES-2285</strain>
    </source>
</reference>
<dbReference type="Gene3D" id="1.50.10.10">
    <property type="match status" value="2"/>
</dbReference>
<sequence length="749" mass="77215">MGISILKTLLSRFLSFWLMFQVLAASRAGAGSFSVDQYKEALGKSSLFWEAQRSGKLPSTNRVPWRADSALQDGAQAGVDLTGGYYDAGNNCKYNFPMAFTVTMISWAVVEYGDTIAAVGELPQALAVIRWGTDYFLKSFFPPSLLYAGVGDEAADNACWERPETMDTPRTEYKVDQRAGGSDLAGEMAAALAAASIAFRPIDPPYADTLLSTAKQLFRFADQYRGLYSDTVTQVQSSYKSQGFADELLWAAAWLHRASADGTYLQYITTGASSLGALGIATEFSWETKLAGAQVLVARQALNCARGNDPVVFQMKAAAEQYVCHYVDGHVATTPDGLAWVRELPLQYAMSAAFVAMVYSDYLAAAGGVLTCSGTIYQPEQSLSDVSNVITGAIVGGPAQDGSFSLDRGNFNKTEPTIYINPGFYGAAARLVRGTAAALAPACASSAAATLTAAPPSPPAPTTPAPSDAPPTLIPVPVAVASAPGTPPPSAFTPTGAPPDPLTVAPAPSPASLTATSPAPSIALPTVTSGPSTAPPTTTPVPSTASPTVPPVPTTAPPTAAPVLSTFPPAPAPAPSTALLTAQAPVTDPASPAMTPITPPPTPAPTSSIPAPFSTPAPPATAPAPGSPPPTTASAVPTPSPAPGSSFPTTAPSSGPASLTFSTTVDSSWAQGGQTFFQYRVTITNVSKGTARDVVLTCAGFSPVDYWNLVPLGNGQCALPAWHAPLAPGESYMFFYVQTGDPAQFSVAP</sequence>
<feature type="signal peptide" evidence="12">
    <location>
        <begin position="1"/>
        <end position="24"/>
    </location>
</feature>
<dbReference type="SUPFAM" id="SSF48208">
    <property type="entry name" value="Six-hairpin glycosidases"/>
    <property type="match status" value="1"/>
</dbReference>
<keyword evidence="8" id="KW-0119">Carbohydrate metabolism</keyword>
<organism evidence="14 15">
    <name type="scientific">Klebsormidium nitens</name>
    <name type="common">Green alga</name>
    <name type="synonym">Ulothrix nitens</name>
    <dbReference type="NCBI Taxonomy" id="105231"/>
    <lineage>
        <taxon>Eukaryota</taxon>
        <taxon>Viridiplantae</taxon>
        <taxon>Streptophyta</taxon>
        <taxon>Klebsormidiophyceae</taxon>
        <taxon>Klebsormidiales</taxon>
        <taxon>Klebsormidiaceae</taxon>
        <taxon>Klebsormidium</taxon>
    </lineage>
</organism>
<keyword evidence="9" id="KW-0326">Glycosidase</keyword>
<dbReference type="InterPro" id="IPR008928">
    <property type="entry name" value="6-hairpin_glycosidase_sf"/>
</dbReference>
<feature type="region of interest" description="Disordered" evidence="11">
    <location>
        <begin position="451"/>
        <end position="660"/>
    </location>
</feature>
<dbReference type="GO" id="GO:0008810">
    <property type="term" value="F:cellulase activity"/>
    <property type="evidence" value="ECO:0007669"/>
    <property type="project" value="UniProtKB-EC"/>
</dbReference>
<evidence type="ECO:0000256" key="5">
    <source>
        <dbReference type="ARBA" id="ARBA00022525"/>
    </source>
</evidence>
<keyword evidence="6" id="KW-0378">Hydrolase</keyword>
<dbReference type="PRINTS" id="PR01217">
    <property type="entry name" value="PRICHEXTENSN"/>
</dbReference>
<accession>A0A1Y1HKH9</accession>
<evidence type="ECO:0000259" key="13">
    <source>
        <dbReference type="SMART" id="SM01063"/>
    </source>
</evidence>
<dbReference type="InterPro" id="IPR001701">
    <property type="entry name" value="Glyco_hydro_9"/>
</dbReference>
<feature type="compositionally biased region" description="Pro residues" evidence="11">
    <location>
        <begin position="548"/>
        <end position="560"/>
    </location>
</feature>
<name>A0A1Y1HKH9_KLENI</name>
<comment type="similarity">
    <text evidence="3">Belongs to the glycosyl hydrolase 9 (cellulase E) family.</text>
</comment>
<feature type="compositionally biased region" description="Low complexity" evidence="11">
    <location>
        <begin position="575"/>
        <end position="596"/>
    </location>
</feature>
<dbReference type="Proteomes" id="UP000054558">
    <property type="component" value="Unassembled WGS sequence"/>
</dbReference>
<dbReference type="SMART" id="SM01063">
    <property type="entry name" value="CBM49"/>
    <property type="match status" value="1"/>
</dbReference>
<dbReference type="PANTHER" id="PTHR22298">
    <property type="entry name" value="ENDO-1,4-BETA-GLUCANASE"/>
    <property type="match status" value="1"/>
</dbReference>
<dbReference type="OMA" id="WGPPEEY"/>
<dbReference type="Pfam" id="PF09478">
    <property type="entry name" value="CBM49"/>
    <property type="match status" value="1"/>
</dbReference>
<feature type="compositionally biased region" description="Polar residues" evidence="11">
    <location>
        <begin position="647"/>
        <end position="660"/>
    </location>
</feature>
<feature type="compositionally biased region" description="Pro residues" evidence="11">
    <location>
        <begin position="485"/>
        <end position="501"/>
    </location>
</feature>
<feature type="compositionally biased region" description="Pro residues" evidence="11">
    <location>
        <begin position="455"/>
        <end position="474"/>
    </location>
</feature>
<keyword evidence="12" id="KW-0732">Signal</keyword>
<evidence type="ECO:0000256" key="4">
    <source>
        <dbReference type="ARBA" id="ARBA00012601"/>
    </source>
</evidence>
<evidence type="ECO:0000313" key="14">
    <source>
        <dbReference type="EMBL" id="GAQ78453.1"/>
    </source>
</evidence>
<evidence type="ECO:0000256" key="10">
    <source>
        <dbReference type="ARBA" id="ARBA00023326"/>
    </source>
</evidence>
<comment type="catalytic activity">
    <reaction evidence="1">
        <text>Endohydrolysis of (1-&gt;4)-beta-D-glucosidic linkages in cellulose, lichenin and cereal beta-D-glucans.</text>
        <dbReference type="EC" id="3.2.1.4"/>
    </reaction>
</comment>
<keyword evidence="10" id="KW-0624">Polysaccharide degradation</keyword>
<proteinExistence type="inferred from homology"/>
<dbReference type="AlphaFoldDB" id="A0A1Y1HKH9"/>
<dbReference type="GO" id="GO:0030245">
    <property type="term" value="P:cellulose catabolic process"/>
    <property type="evidence" value="ECO:0007669"/>
    <property type="project" value="UniProtKB-KW"/>
</dbReference>
<keyword evidence="5" id="KW-0964">Secreted</keyword>
<dbReference type="EC" id="3.2.1.4" evidence="4"/>
<protein>
    <recommendedName>
        <fullName evidence="4">cellulase</fullName>
        <ecNumber evidence="4">3.2.1.4</ecNumber>
    </recommendedName>
</protein>
<gene>
    <name evidence="14" type="ORF">KFL_000130350</name>
</gene>
<feature type="compositionally biased region" description="Low complexity" evidence="11">
    <location>
        <begin position="502"/>
        <end position="532"/>
    </location>
</feature>
<evidence type="ECO:0000256" key="9">
    <source>
        <dbReference type="ARBA" id="ARBA00023295"/>
    </source>
</evidence>
<dbReference type="GO" id="GO:0005576">
    <property type="term" value="C:extracellular region"/>
    <property type="evidence" value="ECO:0007669"/>
    <property type="project" value="UniProtKB-SubCell"/>
</dbReference>
<feature type="domain" description="Carbohydrate binding" evidence="13">
    <location>
        <begin position="659"/>
        <end position="741"/>
    </location>
</feature>
<evidence type="ECO:0000256" key="7">
    <source>
        <dbReference type="ARBA" id="ARBA00023001"/>
    </source>
</evidence>
<dbReference type="Pfam" id="PF00759">
    <property type="entry name" value="Glyco_hydro_9"/>
    <property type="match status" value="2"/>
</dbReference>
<dbReference type="EMBL" id="DF236962">
    <property type="protein sequence ID" value="GAQ78453.1"/>
    <property type="molecule type" value="Genomic_DNA"/>
</dbReference>
<evidence type="ECO:0000256" key="11">
    <source>
        <dbReference type="SAM" id="MobiDB-lite"/>
    </source>
</evidence>
<dbReference type="STRING" id="105231.A0A1Y1HKH9"/>
<evidence type="ECO:0000256" key="1">
    <source>
        <dbReference type="ARBA" id="ARBA00000966"/>
    </source>
</evidence>
<keyword evidence="7" id="KW-0136">Cellulose degradation</keyword>
<comment type="subcellular location">
    <subcellularLocation>
        <location evidence="2">Secreted</location>
    </subcellularLocation>
</comment>
<evidence type="ECO:0000256" key="6">
    <source>
        <dbReference type="ARBA" id="ARBA00022801"/>
    </source>
</evidence>
<dbReference type="InterPro" id="IPR019028">
    <property type="entry name" value="CBM_49"/>
</dbReference>
<dbReference type="InterPro" id="IPR012341">
    <property type="entry name" value="6hp_glycosidase-like_sf"/>
</dbReference>
<evidence type="ECO:0000256" key="8">
    <source>
        <dbReference type="ARBA" id="ARBA00023277"/>
    </source>
</evidence>
<keyword evidence="15" id="KW-1185">Reference proteome</keyword>
<dbReference type="GO" id="GO:0030246">
    <property type="term" value="F:carbohydrate binding"/>
    <property type="evidence" value="ECO:0007669"/>
    <property type="project" value="InterPro"/>
</dbReference>
<feature type="chain" id="PRO_5012778974" description="cellulase" evidence="12">
    <location>
        <begin position="25"/>
        <end position="749"/>
    </location>
</feature>
<dbReference type="OrthoDB" id="10257085at2759"/>
<evidence type="ECO:0000256" key="3">
    <source>
        <dbReference type="ARBA" id="ARBA00007072"/>
    </source>
</evidence>
<evidence type="ECO:0000256" key="12">
    <source>
        <dbReference type="SAM" id="SignalP"/>
    </source>
</evidence>
<evidence type="ECO:0000256" key="2">
    <source>
        <dbReference type="ARBA" id="ARBA00004613"/>
    </source>
</evidence>
<evidence type="ECO:0000313" key="15">
    <source>
        <dbReference type="Proteomes" id="UP000054558"/>
    </source>
</evidence>
<feature type="compositionally biased region" description="Pro residues" evidence="11">
    <location>
        <begin position="613"/>
        <end position="631"/>
    </location>
</feature>